<protein>
    <submittedName>
        <fullName evidence="1">Uncharacterized protein</fullName>
    </submittedName>
</protein>
<sequence length="235" mass="27029">MSIIFILQLYNAGYSDIKLSWILGFQIYSSLLRPLVGLYKKLKCTWLLITSPIQRLMDSKASTFEDIVDAYLAYLQVTVANPSMDKALMILQKFAIDAQSGKTLEDKLRFGSPWRHLPPSKDPATCKEWAKIQLMDFVQSLVNAKFGVNYLADCSLEILDDPVAVALVEVGLLYAQRDPSFFRPISKGIQRCLARWLVQERMQLSCQNLLQYLCQRIIRGRSYRHLMLQVGYDKY</sequence>
<accession>A0ABR2DUT4</accession>
<keyword evidence="2" id="KW-1185">Reference proteome</keyword>
<name>A0ABR2DUT4_9ROSI</name>
<dbReference type="Proteomes" id="UP001472677">
    <property type="component" value="Unassembled WGS sequence"/>
</dbReference>
<dbReference type="PANTHER" id="PTHR36017">
    <property type="entry name" value="EMBRYO DEFECTIVE 1381"/>
    <property type="match status" value="1"/>
</dbReference>
<reference evidence="1 2" key="1">
    <citation type="journal article" date="2024" name="G3 (Bethesda)">
        <title>Genome assembly of Hibiscus sabdariffa L. provides insights into metabolisms of medicinal natural products.</title>
        <authorList>
            <person name="Kim T."/>
        </authorList>
    </citation>
    <scope>NUCLEOTIDE SEQUENCE [LARGE SCALE GENOMIC DNA]</scope>
    <source>
        <strain evidence="1">TK-2024</strain>
        <tissue evidence="1">Old leaves</tissue>
    </source>
</reference>
<dbReference type="PANTHER" id="PTHR36017:SF1">
    <property type="entry name" value="EMBRYO DEFECTIVE 1381"/>
    <property type="match status" value="1"/>
</dbReference>
<proteinExistence type="predicted"/>
<comment type="caution">
    <text evidence="1">The sequence shown here is derived from an EMBL/GenBank/DDBJ whole genome shotgun (WGS) entry which is preliminary data.</text>
</comment>
<evidence type="ECO:0000313" key="2">
    <source>
        <dbReference type="Proteomes" id="UP001472677"/>
    </source>
</evidence>
<evidence type="ECO:0000313" key="1">
    <source>
        <dbReference type="EMBL" id="KAK8546687.1"/>
    </source>
</evidence>
<dbReference type="EMBL" id="JBBPBM010000023">
    <property type="protein sequence ID" value="KAK8546687.1"/>
    <property type="molecule type" value="Genomic_DNA"/>
</dbReference>
<gene>
    <name evidence="1" type="ORF">V6N12_027461</name>
</gene>
<organism evidence="1 2">
    <name type="scientific">Hibiscus sabdariffa</name>
    <name type="common">roselle</name>
    <dbReference type="NCBI Taxonomy" id="183260"/>
    <lineage>
        <taxon>Eukaryota</taxon>
        <taxon>Viridiplantae</taxon>
        <taxon>Streptophyta</taxon>
        <taxon>Embryophyta</taxon>
        <taxon>Tracheophyta</taxon>
        <taxon>Spermatophyta</taxon>
        <taxon>Magnoliopsida</taxon>
        <taxon>eudicotyledons</taxon>
        <taxon>Gunneridae</taxon>
        <taxon>Pentapetalae</taxon>
        <taxon>rosids</taxon>
        <taxon>malvids</taxon>
        <taxon>Malvales</taxon>
        <taxon>Malvaceae</taxon>
        <taxon>Malvoideae</taxon>
        <taxon>Hibiscus</taxon>
    </lineage>
</organism>